<feature type="transmembrane region" description="Helical" evidence="1">
    <location>
        <begin position="12"/>
        <end position="31"/>
    </location>
</feature>
<keyword evidence="1" id="KW-1133">Transmembrane helix</keyword>
<dbReference type="EMBL" id="CP112932">
    <property type="protein sequence ID" value="WPY01230.1"/>
    <property type="molecule type" value="Genomic_DNA"/>
</dbReference>
<evidence type="ECO:0000313" key="2">
    <source>
        <dbReference type="EMBL" id="WPY01230.1"/>
    </source>
</evidence>
<organism evidence="2 3">
    <name type="scientific">Candidatus Trichorickettsia mobilis</name>
    <dbReference type="NCBI Taxonomy" id="1346319"/>
    <lineage>
        <taxon>Bacteria</taxon>
        <taxon>Pseudomonadati</taxon>
        <taxon>Pseudomonadota</taxon>
        <taxon>Alphaproteobacteria</taxon>
        <taxon>Rickettsiales</taxon>
        <taxon>Rickettsiaceae</taxon>
        <taxon>Rickettsieae</taxon>
        <taxon>Candidatus Trichorickettsia</taxon>
    </lineage>
</organism>
<proteinExistence type="predicted"/>
<dbReference type="Proteomes" id="UP001326613">
    <property type="component" value="Chromosome"/>
</dbReference>
<keyword evidence="1" id="KW-0812">Transmembrane</keyword>
<keyword evidence="1" id="KW-0472">Membrane</keyword>
<evidence type="ECO:0000313" key="3">
    <source>
        <dbReference type="Proteomes" id="UP001326613"/>
    </source>
</evidence>
<accession>A0ABZ0UT71</accession>
<evidence type="ECO:0000256" key="1">
    <source>
        <dbReference type="SAM" id="Phobius"/>
    </source>
</evidence>
<gene>
    <name evidence="2" type="ORF">Trichorick_01136</name>
</gene>
<name>A0ABZ0UT71_9RICK</name>
<reference evidence="2 3" key="1">
    <citation type="submission" date="2022-10" db="EMBL/GenBank/DDBJ databases">
        <title>Host association and intracellularity evolved multiple times independently in the Rickettsiales.</title>
        <authorList>
            <person name="Castelli M."/>
            <person name="Nardi T."/>
            <person name="Gammuto L."/>
            <person name="Bellinzona G."/>
            <person name="Sabaneyeva E."/>
            <person name="Potekhin A."/>
            <person name="Serra V."/>
            <person name="Petroni G."/>
            <person name="Sassera D."/>
        </authorList>
    </citation>
    <scope>NUCLEOTIDE SEQUENCE [LARGE SCALE GENOMIC DNA]</scope>
    <source>
        <strain evidence="2 3">Kr 154-4</strain>
    </source>
</reference>
<keyword evidence="3" id="KW-1185">Reference proteome</keyword>
<protein>
    <submittedName>
        <fullName evidence="2">Uncharacterized protein</fullName>
    </submittedName>
</protein>
<sequence length="37" mass="4438">MQLNNLDNSLFNLKIIIVFILKYVIIDIEIYKNKVNK</sequence>